<evidence type="ECO:0000256" key="11">
    <source>
        <dbReference type="SAM" id="Phobius"/>
    </source>
</evidence>
<dbReference type="Pfam" id="PF13855">
    <property type="entry name" value="LRR_8"/>
    <property type="match status" value="1"/>
</dbReference>
<keyword evidence="5 11" id="KW-0812">Transmembrane</keyword>
<protein>
    <recommendedName>
        <fullName evidence="17">Leucine-rich repeat-containing N-terminal plant-type domain-containing protein</fullName>
    </recommendedName>
</protein>
<evidence type="ECO:0000256" key="7">
    <source>
        <dbReference type="ARBA" id="ARBA00022737"/>
    </source>
</evidence>
<feature type="domain" description="Disease resistance R13L4/SHOC-2-like LRR" evidence="14">
    <location>
        <begin position="336"/>
        <end position="534"/>
    </location>
</feature>
<sequence>MENHKGLGFHLIFITISLVATTNTCLGVENISVICSEQERIALLNFKQSVQDPSGMLSSWVGNNCCTWERIGCDHITGNVESVHLEGDHSFFYGNSFLLGDEVNPSLAELRHLKYLDLSGNDFGGSRIPNFIGSFKQLAYLNLSYAGFNGIIPPHVGNLTNLNVLDLSWNEVLMEDDMTWTFGLLSLEHLNMNYLDLSGAQNWDMMLYMIPLLKELSLSSCKLSKIDHSHSLNSSRIIPNIKHLDLSFNYYQGPLPGFFQNMTSLTFLDLSTFNLSFTGSFTNLLNMIPFVSELHLTYSGFDKMYLSPPHLNLSTLSNIQHLDFSGNSIEGIFPSYLTNMSSLRVLDLSGNSLTSLVSNMPNLLELDLSHNRLIGPIPESVKRLRSLLVLDVSDNMLTGPIPTFVGSLVKLDLSLNQLNGPIPTSLGSLVSLQELLMSSNLLNGTIPVSFGQLSKLHSLDLSYNSFEGVVSEAHFANLSMLRNLDTSYNSKLTFNVSREWIPPFQLLSLHLSSCNILNGFPQWLQNQRNLEALMLSNATISGTLPTWLRKMPIIPLMDLSHNKLNGPLTNLPNAGYSDVSTRRFTSGIFLQNNHFNDSLPMSLCRRTYLELLDLSRNRLSGKIPMCLANLEWLGTMIFSSNQLSGVFPSSIALKCSVLIRLNLNDNKFTGKLPRALGNLQSLVVLDLGDNQFSGNIPESIGENLTSLLVLRLHKNNLTGSIPQSLCKISKLHIFDVAYNNLTGTIPHCLGELNGMVKGSAVLVDTIDDIDDDQNVIQSTKGVDLEYTTTLQLVYNMDLSSNNFFGEIPIEITALSMLMSLNLSNNLLSGGIPDNIGKMTNLESLDFSNNELSGMIPPSMVALNFLSHLNLSNNNLSRRIPTGNQLQTLTDPSIYAGNKDLCGFPLIKNCSNHEEDPTIVYKKQPTKVWLFYVDIMSGFATGFLGVIGVLFFKKKWRRKLFMFVEETMDKIYVVVVVRVAKMKRGRETI</sequence>
<dbReference type="GO" id="GO:0051707">
    <property type="term" value="P:response to other organism"/>
    <property type="evidence" value="ECO:0007669"/>
    <property type="project" value="UniProtKB-ARBA"/>
</dbReference>
<dbReference type="SUPFAM" id="SSF52058">
    <property type="entry name" value="L domain-like"/>
    <property type="match status" value="3"/>
</dbReference>
<dbReference type="PRINTS" id="PR00019">
    <property type="entry name" value="LEURICHRPT"/>
</dbReference>
<gene>
    <name evidence="15" type="ORF">LSALG_LOCUS1868</name>
</gene>
<evidence type="ECO:0000256" key="10">
    <source>
        <dbReference type="ARBA" id="ARBA00023180"/>
    </source>
</evidence>
<dbReference type="FunFam" id="3.80.10.10:FF:000383">
    <property type="entry name" value="Leucine-rich repeat receptor protein kinase EMS1"/>
    <property type="match status" value="1"/>
</dbReference>
<comment type="subcellular location">
    <subcellularLocation>
        <location evidence="1">Cell membrane</location>
        <topology evidence="1">Single-pass type I membrane protein</topology>
    </subcellularLocation>
</comment>
<comment type="similarity">
    <text evidence="2">Belongs to the RLP family.</text>
</comment>
<evidence type="ECO:0000259" key="13">
    <source>
        <dbReference type="Pfam" id="PF08263"/>
    </source>
</evidence>
<keyword evidence="16" id="KW-1185">Reference proteome</keyword>
<feature type="transmembrane region" description="Helical" evidence="11">
    <location>
        <begin position="928"/>
        <end position="951"/>
    </location>
</feature>
<evidence type="ECO:0000256" key="5">
    <source>
        <dbReference type="ARBA" id="ARBA00022692"/>
    </source>
</evidence>
<feature type="domain" description="Leucine-rich repeat-containing N-terminal plant-type" evidence="13">
    <location>
        <begin position="37"/>
        <end position="74"/>
    </location>
</feature>
<evidence type="ECO:0000313" key="16">
    <source>
        <dbReference type="Proteomes" id="UP001177003"/>
    </source>
</evidence>
<evidence type="ECO:0000256" key="12">
    <source>
        <dbReference type="SAM" id="SignalP"/>
    </source>
</evidence>
<keyword evidence="4" id="KW-0433">Leucine-rich repeat</keyword>
<reference evidence="15" key="1">
    <citation type="submission" date="2023-04" db="EMBL/GenBank/DDBJ databases">
        <authorList>
            <person name="Vijverberg K."/>
            <person name="Xiong W."/>
            <person name="Schranz E."/>
        </authorList>
    </citation>
    <scope>NUCLEOTIDE SEQUENCE</scope>
</reference>
<evidence type="ECO:0000313" key="15">
    <source>
        <dbReference type="EMBL" id="CAI9261060.1"/>
    </source>
</evidence>
<keyword evidence="7" id="KW-0677">Repeat</keyword>
<evidence type="ECO:0000256" key="6">
    <source>
        <dbReference type="ARBA" id="ARBA00022729"/>
    </source>
</evidence>
<keyword evidence="9 11" id="KW-0472">Membrane</keyword>
<dbReference type="InterPro" id="IPR055414">
    <property type="entry name" value="LRR_R13L4/SHOC2-like"/>
</dbReference>
<name>A0AA35Y199_LACSI</name>
<dbReference type="PANTHER" id="PTHR48063:SF106">
    <property type="entry name" value="LEUCINE-RICH REPEAT DOMAIN, L DOMAIN-LIKE PROTEIN-RELATED"/>
    <property type="match status" value="1"/>
</dbReference>
<keyword evidence="10" id="KW-0325">Glycoprotein</keyword>
<evidence type="ECO:0000256" key="4">
    <source>
        <dbReference type="ARBA" id="ARBA00022614"/>
    </source>
</evidence>
<evidence type="ECO:0000259" key="14">
    <source>
        <dbReference type="Pfam" id="PF23598"/>
    </source>
</evidence>
<dbReference type="InterPro" id="IPR001611">
    <property type="entry name" value="Leu-rich_rpt"/>
</dbReference>
<dbReference type="Proteomes" id="UP001177003">
    <property type="component" value="Chromosome 0"/>
</dbReference>
<dbReference type="PANTHER" id="PTHR48063">
    <property type="entry name" value="LRR RECEPTOR-LIKE KINASE"/>
    <property type="match status" value="1"/>
</dbReference>
<organism evidence="15 16">
    <name type="scientific">Lactuca saligna</name>
    <name type="common">Willowleaf lettuce</name>
    <dbReference type="NCBI Taxonomy" id="75948"/>
    <lineage>
        <taxon>Eukaryota</taxon>
        <taxon>Viridiplantae</taxon>
        <taxon>Streptophyta</taxon>
        <taxon>Embryophyta</taxon>
        <taxon>Tracheophyta</taxon>
        <taxon>Spermatophyta</taxon>
        <taxon>Magnoliopsida</taxon>
        <taxon>eudicotyledons</taxon>
        <taxon>Gunneridae</taxon>
        <taxon>Pentapetalae</taxon>
        <taxon>asterids</taxon>
        <taxon>campanulids</taxon>
        <taxon>Asterales</taxon>
        <taxon>Asteraceae</taxon>
        <taxon>Cichorioideae</taxon>
        <taxon>Cichorieae</taxon>
        <taxon>Lactucinae</taxon>
        <taxon>Lactuca</taxon>
    </lineage>
</organism>
<dbReference type="AlphaFoldDB" id="A0AA35Y199"/>
<proteinExistence type="inferred from homology"/>
<dbReference type="EMBL" id="OX465086">
    <property type="protein sequence ID" value="CAI9261060.1"/>
    <property type="molecule type" value="Genomic_DNA"/>
</dbReference>
<dbReference type="GO" id="GO:0006952">
    <property type="term" value="P:defense response"/>
    <property type="evidence" value="ECO:0007669"/>
    <property type="project" value="UniProtKB-ARBA"/>
</dbReference>
<dbReference type="GO" id="GO:0005886">
    <property type="term" value="C:plasma membrane"/>
    <property type="evidence" value="ECO:0007669"/>
    <property type="project" value="UniProtKB-SubCell"/>
</dbReference>
<evidence type="ECO:0000256" key="2">
    <source>
        <dbReference type="ARBA" id="ARBA00009592"/>
    </source>
</evidence>
<evidence type="ECO:0000256" key="9">
    <source>
        <dbReference type="ARBA" id="ARBA00023136"/>
    </source>
</evidence>
<evidence type="ECO:0000256" key="1">
    <source>
        <dbReference type="ARBA" id="ARBA00004251"/>
    </source>
</evidence>
<dbReference type="InterPro" id="IPR013210">
    <property type="entry name" value="LRR_N_plant-typ"/>
</dbReference>
<feature type="signal peptide" evidence="12">
    <location>
        <begin position="1"/>
        <end position="27"/>
    </location>
</feature>
<dbReference type="PROSITE" id="PS51450">
    <property type="entry name" value="LRR"/>
    <property type="match status" value="1"/>
</dbReference>
<keyword evidence="3" id="KW-1003">Cell membrane</keyword>
<dbReference type="InterPro" id="IPR003591">
    <property type="entry name" value="Leu-rich_rpt_typical-subtyp"/>
</dbReference>
<dbReference type="FunFam" id="3.80.10.10:FF:000095">
    <property type="entry name" value="LRR receptor-like serine/threonine-protein kinase GSO1"/>
    <property type="match status" value="1"/>
</dbReference>
<dbReference type="SMART" id="SM00365">
    <property type="entry name" value="LRR_SD22"/>
    <property type="match status" value="5"/>
</dbReference>
<dbReference type="Pfam" id="PF23598">
    <property type="entry name" value="LRR_14"/>
    <property type="match status" value="1"/>
</dbReference>
<dbReference type="FunFam" id="3.80.10.10:FF:001678">
    <property type="entry name" value="Calmodulin-binding receptor kinase CaMRLK"/>
    <property type="match status" value="1"/>
</dbReference>
<evidence type="ECO:0008006" key="17">
    <source>
        <dbReference type="Google" id="ProtNLM"/>
    </source>
</evidence>
<dbReference type="InterPro" id="IPR046956">
    <property type="entry name" value="RLP23-like"/>
</dbReference>
<keyword evidence="8 11" id="KW-1133">Transmembrane helix</keyword>
<dbReference type="Pfam" id="PF13516">
    <property type="entry name" value="LRR_6"/>
    <property type="match status" value="1"/>
</dbReference>
<evidence type="ECO:0000256" key="3">
    <source>
        <dbReference type="ARBA" id="ARBA00022475"/>
    </source>
</evidence>
<evidence type="ECO:0000256" key="8">
    <source>
        <dbReference type="ARBA" id="ARBA00022989"/>
    </source>
</evidence>
<feature type="chain" id="PRO_5041431901" description="Leucine-rich repeat-containing N-terminal plant-type domain-containing protein" evidence="12">
    <location>
        <begin position="28"/>
        <end position="988"/>
    </location>
</feature>
<keyword evidence="6 12" id="KW-0732">Signal</keyword>
<dbReference type="InterPro" id="IPR032675">
    <property type="entry name" value="LRR_dom_sf"/>
</dbReference>
<dbReference type="SMART" id="SM00369">
    <property type="entry name" value="LRR_TYP"/>
    <property type="match status" value="11"/>
</dbReference>
<dbReference type="Gene3D" id="3.80.10.10">
    <property type="entry name" value="Ribonuclease Inhibitor"/>
    <property type="match status" value="6"/>
</dbReference>
<accession>A0AA35Y199</accession>
<dbReference type="Pfam" id="PF08263">
    <property type="entry name" value="LRRNT_2"/>
    <property type="match status" value="1"/>
</dbReference>
<dbReference type="Pfam" id="PF00560">
    <property type="entry name" value="LRR_1"/>
    <property type="match status" value="6"/>
</dbReference>